<dbReference type="GO" id="GO:0009664">
    <property type="term" value="P:plant-type cell wall organization"/>
    <property type="evidence" value="ECO:0007669"/>
    <property type="project" value="InterPro"/>
</dbReference>
<dbReference type="AlphaFoldDB" id="A0AA38ZPY1"/>
<dbReference type="Pfam" id="PF01357">
    <property type="entry name" value="Expansin_C"/>
    <property type="match status" value="1"/>
</dbReference>
<feature type="domain" description="Expansin-like CBD" evidence="2">
    <location>
        <begin position="54"/>
        <end position="117"/>
    </location>
</feature>
<dbReference type="EMBL" id="JARBHA010000009">
    <property type="protein sequence ID" value="KAJ9693126.1"/>
    <property type="molecule type" value="Genomic_DNA"/>
</dbReference>
<protein>
    <recommendedName>
        <fullName evidence="1">Expansin</fullName>
    </recommendedName>
</protein>
<keyword evidence="1" id="KW-0134">Cell wall</keyword>
<comment type="caution">
    <text evidence="3">The sequence shown here is derived from an EMBL/GenBank/DDBJ whole genome shotgun (WGS) entry which is preliminary data.</text>
</comment>
<comment type="subcellular location">
    <subcellularLocation>
        <location evidence="1">Secreted</location>
        <location evidence="1">Cell wall</location>
    </subcellularLocation>
    <subcellularLocation>
        <location evidence="1">Membrane</location>
        <topology evidence="1">Peripheral membrane protein</topology>
    </subcellularLocation>
</comment>
<dbReference type="SUPFAM" id="SSF49590">
    <property type="entry name" value="PHL pollen allergen"/>
    <property type="match status" value="1"/>
</dbReference>
<dbReference type="Gene3D" id="2.60.40.760">
    <property type="entry name" value="Expansin, cellulose-binding-like domain"/>
    <property type="match status" value="1"/>
</dbReference>
<accession>A0AA38ZPY1</accession>
<name>A0AA38ZPY1_VITRO</name>
<dbReference type="InterPro" id="IPR007117">
    <property type="entry name" value="Expansin_CBD"/>
</dbReference>
<evidence type="ECO:0000313" key="4">
    <source>
        <dbReference type="Proteomes" id="UP001168098"/>
    </source>
</evidence>
<dbReference type="InterPro" id="IPR002963">
    <property type="entry name" value="Expansin"/>
</dbReference>
<dbReference type="PANTHER" id="PTHR31867">
    <property type="entry name" value="EXPANSIN-A15"/>
    <property type="match status" value="1"/>
</dbReference>
<dbReference type="Proteomes" id="UP001168098">
    <property type="component" value="Unassembled WGS sequence"/>
</dbReference>
<reference evidence="3 4" key="1">
    <citation type="journal article" date="2023" name="BMC Biotechnol.">
        <title>Vitis rotundifolia cv Carlos genome sequencing.</title>
        <authorList>
            <person name="Huff M."/>
            <person name="Hulse-Kemp A."/>
            <person name="Scheffler B."/>
            <person name="Youngblood R."/>
            <person name="Simpson S."/>
            <person name="Babiker E."/>
            <person name="Staton M."/>
        </authorList>
    </citation>
    <scope>NUCLEOTIDE SEQUENCE [LARGE SCALE GENOMIC DNA]</scope>
    <source>
        <tissue evidence="3">Leaf</tissue>
    </source>
</reference>
<dbReference type="PROSITE" id="PS50843">
    <property type="entry name" value="EXPANSIN_CBD"/>
    <property type="match status" value="1"/>
</dbReference>
<dbReference type="PRINTS" id="PR01226">
    <property type="entry name" value="EXPANSIN"/>
</dbReference>
<dbReference type="InterPro" id="IPR036749">
    <property type="entry name" value="Expansin_CBD_sf"/>
</dbReference>
<comment type="similarity">
    <text evidence="1">Belongs to the expansin family. Expansin A subfamily.</text>
</comment>
<proteinExistence type="inferred from homology"/>
<evidence type="ECO:0000259" key="2">
    <source>
        <dbReference type="PROSITE" id="PS50843"/>
    </source>
</evidence>
<evidence type="ECO:0000313" key="3">
    <source>
        <dbReference type="EMBL" id="KAJ9693126.1"/>
    </source>
</evidence>
<sequence length="117" mass="12102">MVAGATLLIPTSTSPCLYSSRSLSTVLTLSQSLSTGCHAKSKEELDSQSTASVTSTLVLIINVAGAGDIVRARVKGSKTGWMSLSCNWGQNSQSNAALVGQSLSFRVKGSDCRTSTS</sequence>
<comment type="function">
    <text evidence="1">Causes loosening and extension of plant cell walls by disrupting non-covalent bonding between cellulose microfibrils and matrix glucans. No enzymatic activity has been found.</text>
</comment>
<keyword evidence="1" id="KW-0964">Secreted</keyword>
<gene>
    <name evidence="3" type="ORF">PVL29_012037</name>
</gene>
<evidence type="ECO:0000256" key="1">
    <source>
        <dbReference type="RuleBase" id="RU365023"/>
    </source>
</evidence>
<organism evidence="3 4">
    <name type="scientific">Vitis rotundifolia</name>
    <name type="common">Muscadine grape</name>
    <dbReference type="NCBI Taxonomy" id="103349"/>
    <lineage>
        <taxon>Eukaryota</taxon>
        <taxon>Viridiplantae</taxon>
        <taxon>Streptophyta</taxon>
        <taxon>Embryophyta</taxon>
        <taxon>Tracheophyta</taxon>
        <taxon>Spermatophyta</taxon>
        <taxon>Magnoliopsida</taxon>
        <taxon>eudicotyledons</taxon>
        <taxon>Gunneridae</taxon>
        <taxon>Pentapetalae</taxon>
        <taxon>rosids</taxon>
        <taxon>Vitales</taxon>
        <taxon>Vitaceae</taxon>
        <taxon>Viteae</taxon>
        <taxon>Vitis</taxon>
    </lineage>
</organism>
<keyword evidence="1" id="KW-0961">Cell wall biogenesis/degradation</keyword>
<keyword evidence="4" id="KW-1185">Reference proteome</keyword>
<dbReference type="GO" id="GO:0016020">
    <property type="term" value="C:membrane"/>
    <property type="evidence" value="ECO:0007669"/>
    <property type="project" value="UniProtKB-SubCell"/>
</dbReference>